<dbReference type="Gene3D" id="2.60.120.200">
    <property type="match status" value="1"/>
</dbReference>
<dbReference type="RefSeq" id="WP_133998949.1">
    <property type="nucleotide sequence ID" value="NZ_SODV01000002.1"/>
</dbReference>
<dbReference type="Proteomes" id="UP000294498">
    <property type="component" value="Unassembled WGS sequence"/>
</dbReference>
<keyword evidence="2" id="KW-0430">Lectin</keyword>
<gene>
    <name evidence="2" type="ORF">EDB95_5026</name>
</gene>
<dbReference type="Pfam" id="PF13385">
    <property type="entry name" value="Laminin_G_3"/>
    <property type="match status" value="1"/>
</dbReference>
<keyword evidence="3" id="KW-1185">Reference proteome</keyword>
<dbReference type="OrthoDB" id="9814380at2"/>
<keyword evidence="1" id="KW-0732">Signal</keyword>
<dbReference type="GO" id="GO:0005975">
    <property type="term" value="P:carbohydrate metabolic process"/>
    <property type="evidence" value="ECO:0007669"/>
    <property type="project" value="UniProtKB-ARBA"/>
</dbReference>
<comment type="caution">
    <text evidence="2">The sequence shown here is derived from an EMBL/GenBank/DDBJ whole genome shotgun (WGS) entry which is preliminary data.</text>
</comment>
<sequence length="282" mass="29677">MTYKKLSALSGILIVMAAFLVNSCTKSSSNPTSTTDTTVNLTKGLLLYLPFSGNIADSSGNNNPTTAIGSVLTYDAHGYANNAFGATGNGERVIVTNNGSIKFDTAYSLSFGVMVNDNRPEYYIAMVNPTVAKGVNFVIGSVVGPTTQLAMGTEDTTVGCEGNATNDALNKVDSTGFIPVPGAWYNVIGIYHKGLIQVYVNGQLISSAHSTGSVSNCCQSSNIVIGAWWNQDLQSLNGKLDNIRLYNRVLTPHEIAKLASNYQVTSNSIKPAAQTGSGPIAN</sequence>
<dbReference type="PANTHER" id="PTHR42535">
    <property type="entry name" value="OOKINETE PROTEIN, PUTATIVE-RELATED"/>
    <property type="match status" value="1"/>
</dbReference>
<reference evidence="2 3" key="1">
    <citation type="submission" date="2019-03" db="EMBL/GenBank/DDBJ databases">
        <title>Genomic Encyclopedia of Type Strains, Phase IV (KMG-IV): sequencing the most valuable type-strain genomes for metagenomic binning, comparative biology and taxonomic classification.</title>
        <authorList>
            <person name="Goeker M."/>
        </authorList>
    </citation>
    <scope>NUCLEOTIDE SEQUENCE [LARGE SCALE GENOMIC DNA]</scope>
    <source>
        <strain evidence="2 3">DSM 100059</strain>
    </source>
</reference>
<organism evidence="2 3">
    <name type="scientific">Dinghuibacter silviterrae</name>
    <dbReference type="NCBI Taxonomy" id="1539049"/>
    <lineage>
        <taxon>Bacteria</taxon>
        <taxon>Pseudomonadati</taxon>
        <taxon>Bacteroidota</taxon>
        <taxon>Chitinophagia</taxon>
        <taxon>Chitinophagales</taxon>
        <taxon>Chitinophagaceae</taxon>
        <taxon>Dinghuibacter</taxon>
    </lineage>
</organism>
<dbReference type="EMBL" id="SODV01000002">
    <property type="protein sequence ID" value="TDW97181.1"/>
    <property type="molecule type" value="Genomic_DNA"/>
</dbReference>
<proteinExistence type="predicted"/>
<dbReference type="InterPro" id="IPR013320">
    <property type="entry name" value="ConA-like_dom_sf"/>
</dbReference>
<evidence type="ECO:0000256" key="1">
    <source>
        <dbReference type="SAM" id="SignalP"/>
    </source>
</evidence>
<accession>A0A4R8DHI1</accession>
<dbReference type="AlphaFoldDB" id="A0A4R8DHI1"/>
<feature type="signal peptide" evidence="1">
    <location>
        <begin position="1"/>
        <end position="23"/>
    </location>
</feature>
<name>A0A4R8DHI1_9BACT</name>
<dbReference type="GO" id="GO:0004553">
    <property type="term" value="F:hydrolase activity, hydrolyzing O-glycosyl compounds"/>
    <property type="evidence" value="ECO:0007669"/>
    <property type="project" value="UniProtKB-ARBA"/>
</dbReference>
<protein>
    <submittedName>
        <fullName evidence="2">Concanavalin A-like lectin/glucanase superfamily protein</fullName>
    </submittedName>
</protein>
<dbReference type="SUPFAM" id="SSF49899">
    <property type="entry name" value="Concanavalin A-like lectins/glucanases"/>
    <property type="match status" value="1"/>
</dbReference>
<dbReference type="GO" id="GO:0030246">
    <property type="term" value="F:carbohydrate binding"/>
    <property type="evidence" value="ECO:0007669"/>
    <property type="project" value="UniProtKB-KW"/>
</dbReference>
<evidence type="ECO:0000313" key="2">
    <source>
        <dbReference type="EMBL" id="TDW97181.1"/>
    </source>
</evidence>
<evidence type="ECO:0000313" key="3">
    <source>
        <dbReference type="Proteomes" id="UP000294498"/>
    </source>
</evidence>
<dbReference type="PANTHER" id="PTHR42535:SF2">
    <property type="entry name" value="CHROMOSOME UNDETERMINED SCAFFOLD_146, WHOLE GENOME SHOTGUN SEQUENCE"/>
    <property type="match status" value="1"/>
</dbReference>
<feature type="chain" id="PRO_5020264179" evidence="1">
    <location>
        <begin position="24"/>
        <end position="282"/>
    </location>
</feature>